<keyword evidence="9" id="KW-1208">Phospholipid metabolism</keyword>
<evidence type="ECO:0000256" key="5">
    <source>
        <dbReference type="ARBA" id="ARBA00022989"/>
    </source>
</evidence>
<dbReference type="InterPro" id="IPR043130">
    <property type="entry name" value="CDP-OH_PTrfase_TM_dom"/>
</dbReference>
<proteinExistence type="inferred from homology"/>
<evidence type="ECO:0000256" key="8">
    <source>
        <dbReference type="ARBA" id="ARBA00023209"/>
    </source>
</evidence>
<dbReference type="GO" id="GO:0008654">
    <property type="term" value="P:phospholipid biosynthetic process"/>
    <property type="evidence" value="ECO:0007669"/>
    <property type="project" value="UniProtKB-KW"/>
</dbReference>
<keyword evidence="2" id="KW-0444">Lipid biosynthesis</keyword>
<name>A0A553QSM6_9TELE</name>
<dbReference type="STRING" id="623744.A0A553QSM6"/>
<evidence type="ECO:0000256" key="4">
    <source>
        <dbReference type="ARBA" id="ARBA00022692"/>
    </source>
</evidence>
<dbReference type="InterPro" id="IPR048254">
    <property type="entry name" value="CDP_ALCOHOL_P_TRANSF_CS"/>
</dbReference>
<accession>A0A553QSM6</accession>
<dbReference type="PANTHER" id="PTHR15362">
    <property type="entry name" value="PHOSPHATIDYLINOSITOL SYNTHASE"/>
    <property type="match status" value="1"/>
</dbReference>
<evidence type="ECO:0000313" key="11">
    <source>
        <dbReference type="EMBL" id="TRY92984.1"/>
    </source>
</evidence>
<evidence type="ECO:0000256" key="7">
    <source>
        <dbReference type="ARBA" id="ARBA00023136"/>
    </source>
</evidence>
<feature type="non-terminal residue" evidence="11">
    <location>
        <position position="1"/>
    </location>
</feature>
<dbReference type="Proteomes" id="UP000316079">
    <property type="component" value="Unassembled WGS sequence"/>
</dbReference>
<dbReference type="EMBL" id="SRMA01025580">
    <property type="protein sequence ID" value="TRY92984.1"/>
    <property type="molecule type" value="Genomic_DNA"/>
</dbReference>
<evidence type="ECO:0000256" key="9">
    <source>
        <dbReference type="ARBA" id="ARBA00023264"/>
    </source>
</evidence>
<dbReference type="OrthoDB" id="10251079at2759"/>
<keyword evidence="12" id="KW-1185">Reference proteome</keyword>
<dbReference type="PANTHER" id="PTHR15362:SF13">
    <property type="entry name" value="SI:CH1073-145M9.1"/>
    <property type="match status" value="1"/>
</dbReference>
<dbReference type="GO" id="GO:0016020">
    <property type="term" value="C:membrane"/>
    <property type="evidence" value="ECO:0007669"/>
    <property type="project" value="UniProtKB-SubCell"/>
</dbReference>
<comment type="caution">
    <text evidence="11">The sequence shown here is derived from an EMBL/GenBank/DDBJ whole genome shotgun (WGS) entry which is preliminary data.</text>
</comment>
<dbReference type="PROSITE" id="PS00379">
    <property type="entry name" value="CDP_ALCOHOL_P_TRANSF"/>
    <property type="match status" value="1"/>
</dbReference>
<keyword evidence="7" id="KW-0472">Membrane</keyword>
<dbReference type="Pfam" id="PF01066">
    <property type="entry name" value="CDP-OH_P_transf"/>
    <property type="match status" value="1"/>
</dbReference>
<dbReference type="Gene3D" id="1.20.120.1760">
    <property type="match status" value="1"/>
</dbReference>
<sequence>YFRIILVLLAWVLHSQPKSFLALYVTSVILDGVDGWLARRLHQTSRFGAWLDVVVDNLGRGMLWNMLYDWGWLVSSLEWCVFVCNHNLRGANWKNSFNETPVWVRAVMAKGLHVLPVWLFGIQREIFSQVLCVPYWLEMVGVVVLTAGRLLAFAV</sequence>
<evidence type="ECO:0000256" key="2">
    <source>
        <dbReference type="ARBA" id="ARBA00022516"/>
    </source>
</evidence>
<feature type="non-terminal residue" evidence="11">
    <location>
        <position position="155"/>
    </location>
</feature>
<gene>
    <name evidence="11" type="ORF">DNTS_003488</name>
</gene>
<keyword evidence="6" id="KW-0443">Lipid metabolism</keyword>
<protein>
    <recommendedName>
        <fullName evidence="13">CDP-diacylglycerol--inositol 3-phosphatidyltransferase</fullName>
    </recommendedName>
</protein>
<dbReference type="GO" id="GO:0016780">
    <property type="term" value="F:phosphotransferase activity, for other substituted phosphate groups"/>
    <property type="evidence" value="ECO:0007669"/>
    <property type="project" value="InterPro"/>
</dbReference>
<evidence type="ECO:0000313" key="12">
    <source>
        <dbReference type="Proteomes" id="UP000316079"/>
    </source>
</evidence>
<comment type="subcellular location">
    <subcellularLocation>
        <location evidence="1">Membrane</location>
        <topology evidence="1">Multi-pass membrane protein</topology>
    </subcellularLocation>
</comment>
<dbReference type="AlphaFoldDB" id="A0A553QSM6"/>
<evidence type="ECO:0000256" key="10">
    <source>
        <dbReference type="RuleBase" id="RU003750"/>
    </source>
</evidence>
<evidence type="ECO:0000256" key="3">
    <source>
        <dbReference type="ARBA" id="ARBA00022679"/>
    </source>
</evidence>
<evidence type="ECO:0000256" key="1">
    <source>
        <dbReference type="ARBA" id="ARBA00004141"/>
    </source>
</evidence>
<keyword evidence="5" id="KW-1133">Transmembrane helix</keyword>
<reference evidence="11 12" key="1">
    <citation type="journal article" date="2019" name="Sci. Data">
        <title>Hybrid genome assembly and annotation of Danionella translucida.</title>
        <authorList>
            <person name="Kadobianskyi M."/>
            <person name="Schulze L."/>
            <person name="Schuelke M."/>
            <person name="Judkewitz B."/>
        </authorList>
    </citation>
    <scope>NUCLEOTIDE SEQUENCE [LARGE SCALE GENOMIC DNA]</scope>
    <source>
        <strain evidence="11 12">Bolton</strain>
    </source>
</reference>
<evidence type="ECO:0000256" key="6">
    <source>
        <dbReference type="ARBA" id="ARBA00023098"/>
    </source>
</evidence>
<dbReference type="InterPro" id="IPR000462">
    <property type="entry name" value="CDP-OH_P_trans"/>
</dbReference>
<comment type="similarity">
    <text evidence="10">Belongs to the CDP-alcohol phosphatidyltransferase class-I family.</text>
</comment>
<evidence type="ECO:0008006" key="13">
    <source>
        <dbReference type="Google" id="ProtNLM"/>
    </source>
</evidence>
<organism evidence="11 12">
    <name type="scientific">Danionella cerebrum</name>
    <dbReference type="NCBI Taxonomy" id="2873325"/>
    <lineage>
        <taxon>Eukaryota</taxon>
        <taxon>Metazoa</taxon>
        <taxon>Chordata</taxon>
        <taxon>Craniata</taxon>
        <taxon>Vertebrata</taxon>
        <taxon>Euteleostomi</taxon>
        <taxon>Actinopterygii</taxon>
        <taxon>Neopterygii</taxon>
        <taxon>Teleostei</taxon>
        <taxon>Ostariophysi</taxon>
        <taxon>Cypriniformes</taxon>
        <taxon>Danionidae</taxon>
        <taxon>Danioninae</taxon>
        <taxon>Danionella</taxon>
    </lineage>
</organism>
<keyword evidence="8" id="KW-0594">Phospholipid biosynthesis</keyword>
<keyword evidence="3 10" id="KW-0808">Transferase</keyword>
<keyword evidence="4" id="KW-0812">Transmembrane</keyword>